<dbReference type="PANTHER" id="PTHR30529">
    <property type="entry name" value="CYTOCHROME B561"/>
    <property type="match status" value="1"/>
</dbReference>
<gene>
    <name evidence="15" type="ORF">SLNSH_18060</name>
</gene>
<keyword evidence="10" id="KW-0408">Iron</keyword>
<dbReference type="OrthoDB" id="1247465at2"/>
<keyword evidence="7" id="KW-0479">Metal-binding</keyword>
<feature type="transmembrane region" description="Helical" evidence="13">
    <location>
        <begin position="78"/>
        <end position="102"/>
    </location>
</feature>
<dbReference type="GO" id="GO:0005886">
    <property type="term" value="C:plasma membrane"/>
    <property type="evidence" value="ECO:0007669"/>
    <property type="project" value="UniProtKB-SubCell"/>
</dbReference>
<dbReference type="PANTHER" id="PTHR30529:SF3">
    <property type="entry name" value="CYTOCHROME B561 HOMOLOG 1"/>
    <property type="match status" value="1"/>
</dbReference>
<dbReference type="Pfam" id="PF01292">
    <property type="entry name" value="Ni_hydr_CYTB"/>
    <property type="match status" value="1"/>
</dbReference>
<feature type="transmembrane region" description="Helical" evidence="13">
    <location>
        <begin position="140"/>
        <end position="159"/>
    </location>
</feature>
<evidence type="ECO:0000256" key="5">
    <source>
        <dbReference type="ARBA" id="ARBA00022617"/>
    </source>
</evidence>
<comment type="subcellular location">
    <subcellularLocation>
        <location evidence="2">Cell membrane</location>
        <topology evidence="2">Multi-pass membrane protein</topology>
    </subcellularLocation>
</comment>
<evidence type="ECO:0000256" key="8">
    <source>
        <dbReference type="ARBA" id="ARBA00022982"/>
    </source>
</evidence>
<name>A0A2T1HPK1_9HYPH</name>
<evidence type="ECO:0000256" key="13">
    <source>
        <dbReference type="SAM" id="Phobius"/>
    </source>
</evidence>
<sequence length="171" mass="18858">MTTARYSKTMIVLHWVMAVLILAAWLTSEGGRHVRENPPVLHFWLGFSVLVLVIPRIISRLLGGAPEMEAPRRPLLDLAARAGHWVLYAFMILLPLTGWYAAGRLGVPVTFFGLPLPALAAPVQGAPGWIAEVHETGGTVLLWLAGFHAVLALWHQFVLRDGTLTRMSLVR</sequence>
<evidence type="ECO:0000256" key="3">
    <source>
        <dbReference type="ARBA" id="ARBA00022448"/>
    </source>
</evidence>
<evidence type="ECO:0000259" key="14">
    <source>
        <dbReference type="Pfam" id="PF01292"/>
    </source>
</evidence>
<feature type="domain" description="Cytochrome b561 bacterial/Ni-hydrogenase" evidence="14">
    <location>
        <begin position="5"/>
        <end position="167"/>
    </location>
</feature>
<accession>A0A2T1HPK1</accession>
<dbReference type="GO" id="GO:0022904">
    <property type="term" value="P:respiratory electron transport chain"/>
    <property type="evidence" value="ECO:0007669"/>
    <property type="project" value="InterPro"/>
</dbReference>
<evidence type="ECO:0000256" key="9">
    <source>
        <dbReference type="ARBA" id="ARBA00022989"/>
    </source>
</evidence>
<evidence type="ECO:0000256" key="11">
    <source>
        <dbReference type="ARBA" id="ARBA00023136"/>
    </source>
</evidence>
<keyword evidence="8" id="KW-0249">Electron transport</keyword>
<keyword evidence="6 13" id="KW-0812">Transmembrane</keyword>
<dbReference type="InterPro" id="IPR016174">
    <property type="entry name" value="Di-haem_cyt_TM"/>
</dbReference>
<keyword evidence="11 13" id="KW-0472">Membrane</keyword>
<evidence type="ECO:0000256" key="12">
    <source>
        <dbReference type="ARBA" id="ARBA00037975"/>
    </source>
</evidence>
<keyword evidence="4" id="KW-1003">Cell membrane</keyword>
<dbReference type="InterPro" id="IPR052168">
    <property type="entry name" value="Cytochrome_b561_oxidase"/>
</dbReference>
<dbReference type="SUPFAM" id="SSF81342">
    <property type="entry name" value="Transmembrane di-heme cytochromes"/>
    <property type="match status" value="1"/>
</dbReference>
<evidence type="ECO:0000256" key="7">
    <source>
        <dbReference type="ARBA" id="ARBA00022723"/>
    </source>
</evidence>
<comment type="cofactor">
    <cofactor evidence="1">
        <name>heme b</name>
        <dbReference type="ChEBI" id="CHEBI:60344"/>
    </cofactor>
</comment>
<evidence type="ECO:0000256" key="2">
    <source>
        <dbReference type="ARBA" id="ARBA00004651"/>
    </source>
</evidence>
<evidence type="ECO:0000313" key="16">
    <source>
        <dbReference type="Proteomes" id="UP000239772"/>
    </source>
</evidence>
<keyword evidence="3" id="KW-0813">Transport</keyword>
<evidence type="ECO:0000313" key="15">
    <source>
        <dbReference type="EMBL" id="PSC03547.1"/>
    </source>
</evidence>
<evidence type="ECO:0000256" key="10">
    <source>
        <dbReference type="ARBA" id="ARBA00023004"/>
    </source>
</evidence>
<feature type="transmembrane region" description="Helical" evidence="13">
    <location>
        <begin position="12"/>
        <end position="28"/>
    </location>
</feature>
<reference evidence="16" key="1">
    <citation type="submission" date="2018-03" db="EMBL/GenBank/DDBJ databases">
        <authorList>
            <person name="Sun L."/>
            <person name="Liu H."/>
            <person name="Chen W."/>
            <person name="Huang K."/>
            <person name="Liu W."/>
            <person name="Gao X."/>
        </authorList>
    </citation>
    <scope>NUCLEOTIDE SEQUENCE [LARGE SCALE GENOMIC DNA]</scope>
    <source>
        <strain evidence="16">SH9</strain>
    </source>
</reference>
<dbReference type="GO" id="GO:0009055">
    <property type="term" value="F:electron transfer activity"/>
    <property type="evidence" value="ECO:0007669"/>
    <property type="project" value="InterPro"/>
</dbReference>
<dbReference type="Proteomes" id="UP000239772">
    <property type="component" value="Unassembled WGS sequence"/>
</dbReference>
<keyword evidence="9 13" id="KW-1133">Transmembrane helix</keyword>
<evidence type="ECO:0000256" key="6">
    <source>
        <dbReference type="ARBA" id="ARBA00022692"/>
    </source>
</evidence>
<keyword evidence="16" id="KW-1185">Reference proteome</keyword>
<evidence type="ECO:0000256" key="1">
    <source>
        <dbReference type="ARBA" id="ARBA00001970"/>
    </source>
</evidence>
<keyword evidence="5" id="KW-0349">Heme</keyword>
<comment type="caution">
    <text evidence="15">The sequence shown here is derived from an EMBL/GenBank/DDBJ whole genome shotgun (WGS) entry which is preliminary data.</text>
</comment>
<organism evidence="15 16">
    <name type="scientific">Alsobacter soli</name>
    <dbReference type="NCBI Taxonomy" id="2109933"/>
    <lineage>
        <taxon>Bacteria</taxon>
        <taxon>Pseudomonadati</taxon>
        <taxon>Pseudomonadota</taxon>
        <taxon>Alphaproteobacteria</taxon>
        <taxon>Hyphomicrobiales</taxon>
        <taxon>Alsobacteraceae</taxon>
        <taxon>Alsobacter</taxon>
    </lineage>
</organism>
<dbReference type="GO" id="GO:0046872">
    <property type="term" value="F:metal ion binding"/>
    <property type="evidence" value="ECO:0007669"/>
    <property type="project" value="UniProtKB-KW"/>
</dbReference>
<evidence type="ECO:0000256" key="4">
    <source>
        <dbReference type="ARBA" id="ARBA00022475"/>
    </source>
</evidence>
<dbReference type="GO" id="GO:0020037">
    <property type="term" value="F:heme binding"/>
    <property type="evidence" value="ECO:0007669"/>
    <property type="project" value="TreeGrafter"/>
</dbReference>
<proteinExistence type="inferred from homology"/>
<protein>
    <submittedName>
        <fullName evidence="15">Cytochrome B</fullName>
    </submittedName>
</protein>
<dbReference type="AlphaFoldDB" id="A0A2T1HPK1"/>
<dbReference type="RefSeq" id="WP_106338419.1">
    <property type="nucleotide sequence ID" value="NZ_PVZS01000023.1"/>
</dbReference>
<comment type="similarity">
    <text evidence="12">Belongs to the cytochrome b561 family.</text>
</comment>
<dbReference type="EMBL" id="PVZS01000023">
    <property type="protein sequence ID" value="PSC03547.1"/>
    <property type="molecule type" value="Genomic_DNA"/>
</dbReference>
<feature type="transmembrane region" description="Helical" evidence="13">
    <location>
        <begin position="40"/>
        <end position="58"/>
    </location>
</feature>
<dbReference type="InterPro" id="IPR011577">
    <property type="entry name" value="Cyt_b561_bac/Ni-Hgenase"/>
</dbReference>